<dbReference type="AlphaFoldDB" id="A0AAN9SSG8"/>
<comment type="catalytic activity">
    <reaction evidence="10">
        <text>O-phospho-L-seryl-[protein] + H2O = L-seryl-[protein] + phosphate</text>
        <dbReference type="Rhea" id="RHEA:20629"/>
        <dbReference type="Rhea" id="RHEA-COMP:9863"/>
        <dbReference type="Rhea" id="RHEA-COMP:11604"/>
        <dbReference type="ChEBI" id="CHEBI:15377"/>
        <dbReference type="ChEBI" id="CHEBI:29999"/>
        <dbReference type="ChEBI" id="CHEBI:43474"/>
        <dbReference type="ChEBI" id="CHEBI:83421"/>
        <dbReference type="EC" id="3.1.3.16"/>
    </reaction>
</comment>
<comment type="subcellular location">
    <subcellularLocation>
        <location evidence="1 13">Nucleus</location>
    </subcellularLocation>
</comment>
<dbReference type="FunFam" id="2.120.10.80:FF:000139">
    <property type="entry name" value="Serine/threonine-protein phosphatase"/>
    <property type="match status" value="1"/>
</dbReference>
<dbReference type="InterPro" id="IPR012391">
    <property type="entry name" value="Ser/Thr_prot_Pase_BSU1"/>
</dbReference>
<dbReference type="FunFam" id="2.120.10.80:FF:000042">
    <property type="entry name" value="Serine/threonine-protein phosphatase"/>
    <property type="match status" value="1"/>
</dbReference>
<dbReference type="Gene3D" id="2.120.10.80">
    <property type="entry name" value="Kelch-type beta propeller"/>
    <property type="match status" value="3"/>
</dbReference>
<dbReference type="GO" id="GO:0005886">
    <property type="term" value="C:plasma membrane"/>
    <property type="evidence" value="ECO:0007669"/>
    <property type="project" value="UniProtKB-ARBA"/>
</dbReference>
<reference evidence="17 18" key="1">
    <citation type="submission" date="2024-01" db="EMBL/GenBank/DDBJ databases">
        <title>The genomes of 5 underutilized Papilionoideae crops provide insights into root nodulation and disease resistanc.</title>
        <authorList>
            <person name="Jiang F."/>
        </authorList>
    </citation>
    <scope>NUCLEOTIDE SEQUENCE [LARGE SCALE GENOMIC DNA]</scope>
    <source>
        <strain evidence="17">DUOXIRENSHENG_FW03</strain>
        <tissue evidence="17">Leaves</tissue>
    </source>
</reference>
<sequence>MDVDSSMVPEADHDPAVQNHAERDQLGESPSPSPSPPSGSGSPILPPAQQQQQTPPPTAAQVQQHSPVVGPRLAPTYSVVNAILEKKEDGPGPRCGHTLTAVAAVGEEGTPGYIGPRLILFGGATALEGNSAASGTPSSAGNAGIRLAGATADVHCYDVITNKWSRITPIGEPPTPRAAHVATAVGTMVVIQGGIGPAGLSAEDLHVLDLTQQRPRWHRVGVPGPGPGPRYGHVMALVGQRYLMAIGGNDGKRPLADVWALDTAAKPYEWRKLEPEGEGPPPCMYATASARSDGLLLLCGGRDANSIPLASAYGLAKHRDGRWEWAIAPGVSPSPRYQHAAVFVNARLHVSGGALGGGRMVEDSSSVAVLDTAAGVWCDTKSVVTSPRTGRYSADAAGGDASVELTRRCRHAAAAIGDLIFIYGGLRGGVLLDDLLVAEDLAAAETTTAASHAAAAAAVSNVQAGRLPGRYGFVDDRTRQTMTEASPDGAVVLGNPVAPPVNGDIYTDISTENALLPGSRRTSKGVEYLVEASAAEAEAISATLAAAKARQVNGEVELPDRDRGAEATPSGKQISSLIKPESAGSNSIPPGGVRLHHRAVVVAAETGGALGGMVRQLSIDQFENEGRRVSYGTPESATAARKLLDRQMSINSVPKKVVAHLLKPRGWKPPVRRQFFLDCNEIADLCDSAERIFSSEPSVLQLRAPIKIFGDLHGQFGDLMRLFDEYGAPSTAGDIAYIDYLFLGDYVDRGQHSLETISLLLALKVEYPNNVHLIRGNHEAADINALFGFRIECIERMGERDGIWAWHRINRLFNWLPLAALIEKKIICMHGGIGRSINHVEQIENIQRPITMEAGSIVLMDLLWSDPTENDSVEGLRPNARGPGLVTFGPDRVMEFCNNNDLQLIVRAHECVMDGFERFAQGHLITLFSATNYCGTANNAGAILVLGRDLVVVPKLIHPLPPAISSPETSPERHIEDTWMQELNANRPPTPTRGRPPVANDRGSLAWI</sequence>
<dbReference type="EMBL" id="JAYMYS010000002">
    <property type="protein sequence ID" value="KAK7404880.1"/>
    <property type="molecule type" value="Genomic_DNA"/>
</dbReference>
<evidence type="ECO:0000313" key="18">
    <source>
        <dbReference type="Proteomes" id="UP001386955"/>
    </source>
</evidence>
<comment type="cofactor">
    <cofactor evidence="13">
        <name>Mn(2+)</name>
        <dbReference type="ChEBI" id="CHEBI:29035"/>
    </cofactor>
    <text evidence="13">Binds 2 manganese ions per subunit.</text>
</comment>
<evidence type="ECO:0000256" key="2">
    <source>
        <dbReference type="ARBA" id="ARBA00005671"/>
    </source>
</evidence>
<dbReference type="GO" id="GO:0009742">
    <property type="term" value="P:brassinosteroid mediated signaling pathway"/>
    <property type="evidence" value="ECO:0007669"/>
    <property type="project" value="InterPro"/>
</dbReference>
<evidence type="ECO:0000256" key="6">
    <source>
        <dbReference type="ARBA" id="ARBA00022801"/>
    </source>
</evidence>
<evidence type="ECO:0000256" key="11">
    <source>
        <dbReference type="ARBA" id="ARBA00048336"/>
    </source>
</evidence>
<dbReference type="SUPFAM" id="SSF117281">
    <property type="entry name" value="Kelch motif"/>
    <property type="match status" value="1"/>
</dbReference>
<evidence type="ECO:0000256" key="12">
    <source>
        <dbReference type="ARBA" id="ARBA00059628"/>
    </source>
</evidence>
<keyword evidence="8 13" id="KW-0464">Manganese</keyword>
<dbReference type="PANTHER" id="PTHR46422">
    <property type="entry name" value="SERINE/THREONINE-PROTEIN PHOSPHATASE BSL3"/>
    <property type="match status" value="1"/>
</dbReference>
<evidence type="ECO:0000313" key="17">
    <source>
        <dbReference type="EMBL" id="KAK7404880.1"/>
    </source>
</evidence>
<feature type="compositionally biased region" description="Low complexity" evidence="15">
    <location>
        <begin position="38"/>
        <end position="64"/>
    </location>
</feature>
<evidence type="ECO:0000256" key="15">
    <source>
        <dbReference type="SAM" id="MobiDB-lite"/>
    </source>
</evidence>
<protein>
    <recommendedName>
        <fullName evidence="13 14">Serine/threonine-protein phosphatase</fullName>
        <ecNumber evidence="13 14">3.1.3.16</ecNumber>
    </recommendedName>
</protein>
<dbReference type="InterPro" id="IPR015915">
    <property type="entry name" value="Kelch-typ_b-propeller"/>
</dbReference>
<dbReference type="InterPro" id="IPR041758">
    <property type="entry name" value="MPP_BSL_C"/>
</dbReference>
<keyword evidence="4 13" id="KW-0479">Metal-binding</keyword>
<comment type="caution">
    <text evidence="17">The sequence shown here is derived from an EMBL/GenBank/DDBJ whole genome shotgun (WGS) entry which is preliminary data.</text>
</comment>
<comment type="similarity">
    <text evidence="2 13">Belongs to the PPP phosphatase family. BSU subfamily.</text>
</comment>
<feature type="region of interest" description="Disordered" evidence="15">
    <location>
        <begin position="553"/>
        <end position="590"/>
    </location>
</feature>
<evidence type="ECO:0000256" key="5">
    <source>
        <dbReference type="ARBA" id="ARBA00022737"/>
    </source>
</evidence>
<feature type="region of interest" description="Disordered" evidence="15">
    <location>
        <begin position="984"/>
        <end position="1008"/>
    </location>
</feature>
<evidence type="ECO:0000256" key="3">
    <source>
        <dbReference type="ARBA" id="ARBA00022441"/>
    </source>
</evidence>
<accession>A0AAN9SSG8</accession>
<feature type="domain" description="Serine/threonine specific protein phosphatases" evidence="16">
    <location>
        <begin position="774"/>
        <end position="779"/>
    </location>
</feature>
<dbReference type="GO" id="GO:0046872">
    <property type="term" value="F:metal ion binding"/>
    <property type="evidence" value="ECO:0007669"/>
    <property type="project" value="UniProtKB-UniRule"/>
</dbReference>
<dbReference type="Gene3D" id="3.60.21.10">
    <property type="match status" value="1"/>
</dbReference>
<evidence type="ECO:0000259" key="16">
    <source>
        <dbReference type="PROSITE" id="PS00125"/>
    </source>
</evidence>
<dbReference type="GO" id="GO:0004722">
    <property type="term" value="F:protein serine/threonine phosphatase activity"/>
    <property type="evidence" value="ECO:0007669"/>
    <property type="project" value="UniProtKB-UniRule"/>
</dbReference>
<feature type="region of interest" description="Disordered" evidence="15">
    <location>
        <begin position="1"/>
        <end position="66"/>
    </location>
</feature>
<organism evidence="17 18">
    <name type="scientific">Psophocarpus tetragonolobus</name>
    <name type="common">Winged bean</name>
    <name type="synonym">Dolichos tetragonolobus</name>
    <dbReference type="NCBI Taxonomy" id="3891"/>
    <lineage>
        <taxon>Eukaryota</taxon>
        <taxon>Viridiplantae</taxon>
        <taxon>Streptophyta</taxon>
        <taxon>Embryophyta</taxon>
        <taxon>Tracheophyta</taxon>
        <taxon>Spermatophyta</taxon>
        <taxon>Magnoliopsida</taxon>
        <taxon>eudicotyledons</taxon>
        <taxon>Gunneridae</taxon>
        <taxon>Pentapetalae</taxon>
        <taxon>rosids</taxon>
        <taxon>fabids</taxon>
        <taxon>Fabales</taxon>
        <taxon>Fabaceae</taxon>
        <taxon>Papilionoideae</taxon>
        <taxon>50 kb inversion clade</taxon>
        <taxon>NPAAA clade</taxon>
        <taxon>indigoferoid/millettioid clade</taxon>
        <taxon>Phaseoleae</taxon>
        <taxon>Psophocarpus</taxon>
    </lineage>
</organism>
<dbReference type="SMART" id="SM00156">
    <property type="entry name" value="PP2Ac"/>
    <property type="match status" value="1"/>
</dbReference>
<keyword evidence="6 13" id="KW-0378">Hydrolase</keyword>
<dbReference type="Proteomes" id="UP001386955">
    <property type="component" value="Unassembled WGS sequence"/>
</dbReference>
<dbReference type="GO" id="GO:0005634">
    <property type="term" value="C:nucleus"/>
    <property type="evidence" value="ECO:0007669"/>
    <property type="project" value="UniProtKB-SubCell"/>
</dbReference>
<keyword evidence="7 13" id="KW-0904">Protein phosphatase</keyword>
<dbReference type="InterPro" id="IPR004843">
    <property type="entry name" value="Calcineurin-like_PHP"/>
</dbReference>
<comment type="catalytic activity">
    <reaction evidence="11 13 14">
        <text>O-phospho-L-threonyl-[protein] + H2O = L-threonyl-[protein] + phosphate</text>
        <dbReference type="Rhea" id="RHEA:47004"/>
        <dbReference type="Rhea" id="RHEA-COMP:11060"/>
        <dbReference type="Rhea" id="RHEA-COMP:11605"/>
        <dbReference type="ChEBI" id="CHEBI:15377"/>
        <dbReference type="ChEBI" id="CHEBI:30013"/>
        <dbReference type="ChEBI" id="CHEBI:43474"/>
        <dbReference type="ChEBI" id="CHEBI:61977"/>
        <dbReference type="EC" id="3.1.3.16"/>
    </reaction>
</comment>
<dbReference type="SUPFAM" id="SSF56300">
    <property type="entry name" value="Metallo-dependent phosphatases"/>
    <property type="match status" value="1"/>
</dbReference>
<dbReference type="FunFam" id="3.60.21.10:FF:000008">
    <property type="entry name" value="Serine/threonine-protein phosphatase"/>
    <property type="match status" value="1"/>
</dbReference>
<dbReference type="Pfam" id="PF07646">
    <property type="entry name" value="Kelch_2"/>
    <property type="match status" value="1"/>
</dbReference>
<evidence type="ECO:0000256" key="13">
    <source>
        <dbReference type="PIRNR" id="PIRNR036363"/>
    </source>
</evidence>
<dbReference type="PANTHER" id="PTHR46422:SF4">
    <property type="entry name" value="SERINE_THREONINE-PROTEIN PHOSPHATASE BSL3"/>
    <property type="match status" value="1"/>
</dbReference>
<dbReference type="InterPro" id="IPR011498">
    <property type="entry name" value="Kelch_2"/>
</dbReference>
<dbReference type="Pfam" id="PF24681">
    <property type="entry name" value="Kelch_KLHDC2_KLHL20_DRC7"/>
    <property type="match status" value="1"/>
</dbReference>
<evidence type="ECO:0000256" key="10">
    <source>
        <dbReference type="ARBA" id="ARBA00047761"/>
    </source>
</evidence>
<evidence type="ECO:0000256" key="1">
    <source>
        <dbReference type="ARBA" id="ARBA00004123"/>
    </source>
</evidence>
<dbReference type="PROSITE" id="PS00125">
    <property type="entry name" value="SER_THR_PHOSPHATASE"/>
    <property type="match status" value="1"/>
</dbReference>
<keyword evidence="9 13" id="KW-0539">Nucleus</keyword>
<comment type="function">
    <text evidence="12">Phosphatase involved in elongation process, probably by acting as a regulator of brassinolide signaling.</text>
</comment>
<evidence type="ECO:0000256" key="4">
    <source>
        <dbReference type="ARBA" id="ARBA00022723"/>
    </source>
</evidence>
<dbReference type="PIRSF" id="PIRSF036363">
    <property type="entry name" value="PPP_BSU1"/>
    <property type="match status" value="1"/>
</dbReference>
<keyword evidence="5" id="KW-0677">Repeat</keyword>
<dbReference type="CDD" id="cd07419">
    <property type="entry name" value="MPP_Bsu1_C"/>
    <property type="match status" value="1"/>
</dbReference>
<gene>
    <name evidence="17" type="ORF">VNO78_05909</name>
</gene>
<keyword evidence="3" id="KW-0880">Kelch repeat</keyword>
<dbReference type="EC" id="3.1.3.16" evidence="13 14"/>
<evidence type="ECO:0000256" key="8">
    <source>
        <dbReference type="ARBA" id="ARBA00023211"/>
    </source>
</evidence>
<evidence type="ECO:0000256" key="7">
    <source>
        <dbReference type="ARBA" id="ARBA00022912"/>
    </source>
</evidence>
<name>A0AAN9SSG8_PSOTE</name>
<evidence type="ECO:0000256" key="9">
    <source>
        <dbReference type="ARBA" id="ARBA00023242"/>
    </source>
</evidence>
<feature type="compositionally biased region" description="Basic and acidic residues" evidence="15">
    <location>
        <begin position="10"/>
        <end position="26"/>
    </location>
</feature>
<keyword evidence="18" id="KW-1185">Reference proteome</keyword>
<dbReference type="InterPro" id="IPR029052">
    <property type="entry name" value="Metallo-depent_PP-like"/>
</dbReference>
<dbReference type="PRINTS" id="PR00114">
    <property type="entry name" value="STPHPHTASE"/>
</dbReference>
<dbReference type="InterPro" id="IPR006186">
    <property type="entry name" value="Ser/Thr-sp_prot-phosphatase"/>
</dbReference>
<proteinExistence type="inferred from homology"/>
<evidence type="ECO:0000256" key="14">
    <source>
        <dbReference type="RuleBase" id="RU004273"/>
    </source>
</evidence>
<dbReference type="Pfam" id="PF00149">
    <property type="entry name" value="Metallophos"/>
    <property type="match status" value="1"/>
</dbReference>